<evidence type="ECO:0000313" key="5">
    <source>
        <dbReference type="EMBL" id="CAB4216170.1"/>
    </source>
</evidence>
<dbReference type="SUPFAM" id="SSF56300">
    <property type="entry name" value="Metallo-dependent phosphatases"/>
    <property type="match status" value="1"/>
</dbReference>
<reference evidence="3" key="1">
    <citation type="submission" date="2020-05" db="EMBL/GenBank/DDBJ databases">
        <authorList>
            <person name="Chiriac C."/>
            <person name="Salcher M."/>
            <person name="Ghai R."/>
            <person name="Kavagutti S V."/>
        </authorList>
    </citation>
    <scope>NUCLEOTIDE SEQUENCE</scope>
</reference>
<dbReference type="EMBL" id="LR797435">
    <property type="protein sequence ID" value="CAB4216170.1"/>
    <property type="molecule type" value="Genomic_DNA"/>
</dbReference>
<dbReference type="PANTHER" id="PTHR30337">
    <property type="entry name" value="COMPONENT OF ATP-DEPENDENT DSDNA EXONUCLEASE"/>
    <property type="match status" value="1"/>
</dbReference>
<evidence type="ECO:0000313" key="6">
    <source>
        <dbReference type="EMBL" id="CAB5230796.1"/>
    </source>
</evidence>
<dbReference type="EMBL" id="LR796912">
    <property type="protein sequence ID" value="CAB4174254.1"/>
    <property type="molecule type" value="Genomic_DNA"/>
</dbReference>
<evidence type="ECO:0000259" key="1">
    <source>
        <dbReference type="Pfam" id="PF00149"/>
    </source>
</evidence>
<dbReference type="InterPro" id="IPR050535">
    <property type="entry name" value="DNA_Repair-Maintenance_Comp"/>
</dbReference>
<keyword evidence="3" id="KW-0255">Endonuclease</keyword>
<organism evidence="3">
    <name type="scientific">uncultured Caudovirales phage</name>
    <dbReference type="NCBI Taxonomy" id="2100421"/>
    <lineage>
        <taxon>Viruses</taxon>
        <taxon>Duplodnaviria</taxon>
        <taxon>Heunggongvirae</taxon>
        <taxon>Uroviricota</taxon>
        <taxon>Caudoviricetes</taxon>
        <taxon>Peduoviridae</taxon>
        <taxon>Maltschvirus</taxon>
        <taxon>Maltschvirus maltsch</taxon>
    </lineage>
</organism>
<gene>
    <name evidence="3" type="ORF">UFOVP1123_102</name>
    <name evidence="4" type="ORF">UFOVP1239_48</name>
    <name evidence="5" type="ORF">UFOVP1484_106</name>
    <name evidence="6" type="ORF">UFOVP1577_112</name>
    <name evidence="2" type="ORF">UFOVP961_32</name>
</gene>
<sequence>MKILFTADIHIKLGQKNVPVEWARNRYNLFIEQLTEVQKECDLLVLGGDIFDRVPTMDELEIYFDLISSVTVPCIIYAGNHEALKRNTTFFSYLTKSSNRLNPLVTIIDDFCTINGIDFIPYNKLKEFETTKYEFTGNILCTHVRGEIPPHVKPEIDLDLFNRWKIVLAGDLHSYENSQRNILYPGSPVTTSFHRANVDTGIIMLDTDSMDHYWIKLHLPQLIRKTIKAGDNIEATDYDHTIYEVEGDMSELGALEDSSLIDKKVVRRETDTALILDPSMSLAAELTEYLLYILQLPDDTVERIVQVLNNNMDKITTE</sequence>
<dbReference type="GO" id="GO:0016787">
    <property type="term" value="F:hydrolase activity"/>
    <property type="evidence" value="ECO:0007669"/>
    <property type="project" value="InterPro"/>
</dbReference>
<dbReference type="Pfam" id="PF00149">
    <property type="entry name" value="Metallophos"/>
    <property type="match status" value="1"/>
</dbReference>
<dbReference type="PANTHER" id="PTHR30337:SF0">
    <property type="entry name" value="NUCLEASE SBCCD SUBUNIT D"/>
    <property type="match status" value="1"/>
</dbReference>
<evidence type="ECO:0000313" key="2">
    <source>
        <dbReference type="EMBL" id="CAB4174254.1"/>
    </source>
</evidence>
<dbReference type="EMBL" id="LR797194">
    <property type="protein sequence ID" value="CAB4193251.1"/>
    <property type="molecule type" value="Genomic_DNA"/>
</dbReference>
<proteinExistence type="predicted"/>
<evidence type="ECO:0000313" key="3">
    <source>
        <dbReference type="EMBL" id="CAB4185587.1"/>
    </source>
</evidence>
<dbReference type="EMBL" id="LR798422">
    <property type="protein sequence ID" value="CAB5230796.1"/>
    <property type="molecule type" value="Genomic_DNA"/>
</dbReference>
<feature type="domain" description="Calcineurin-like phosphoesterase" evidence="1">
    <location>
        <begin position="1"/>
        <end position="147"/>
    </location>
</feature>
<keyword evidence="3" id="KW-0540">Nuclease</keyword>
<accession>A0A6J5QSS2</accession>
<dbReference type="Gene3D" id="3.60.21.10">
    <property type="match status" value="1"/>
</dbReference>
<dbReference type="InterPro" id="IPR004843">
    <property type="entry name" value="Calcineurin-like_PHP"/>
</dbReference>
<protein>
    <submittedName>
        <fullName evidence="3">Endonuclease subunit</fullName>
    </submittedName>
</protein>
<dbReference type="GO" id="GO:0004519">
    <property type="term" value="F:endonuclease activity"/>
    <property type="evidence" value="ECO:0007669"/>
    <property type="project" value="UniProtKB-KW"/>
</dbReference>
<dbReference type="EMBL" id="LR797079">
    <property type="protein sequence ID" value="CAB4185587.1"/>
    <property type="molecule type" value="Genomic_DNA"/>
</dbReference>
<evidence type="ECO:0000313" key="4">
    <source>
        <dbReference type="EMBL" id="CAB4193251.1"/>
    </source>
</evidence>
<name>A0A6J5QSS2_9CAUD</name>
<keyword evidence="3" id="KW-0378">Hydrolase</keyword>
<dbReference type="InterPro" id="IPR029052">
    <property type="entry name" value="Metallo-depent_PP-like"/>
</dbReference>